<reference evidence="7 8" key="1">
    <citation type="submission" date="2016-10" db="EMBL/GenBank/DDBJ databases">
        <authorList>
            <person name="de Groot N.N."/>
        </authorList>
    </citation>
    <scope>NUCLEOTIDE SEQUENCE [LARGE SCALE GENOMIC DNA]</scope>
    <source>
        <strain evidence="7 8">DSM 24956</strain>
    </source>
</reference>
<dbReference type="InterPro" id="IPR002645">
    <property type="entry name" value="STAS_dom"/>
</dbReference>
<dbReference type="RefSeq" id="WP_090124979.1">
    <property type="nucleotide sequence ID" value="NZ_FNNJ01000009.1"/>
</dbReference>
<feature type="transmembrane region" description="Helical" evidence="5">
    <location>
        <begin position="386"/>
        <end position="417"/>
    </location>
</feature>
<dbReference type="PROSITE" id="PS50801">
    <property type="entry name" value="STAS"/>
    <property type="match status" value="1"/>
</dbReference>
<dbReference type="GO" id="GO:0055085">
    <property type="term" value="P:transmembrane transport"/>
    <property type="evidence" value="ECO:0007669"/>
    <property type="project" value="InterPro"/>
</dbReference>
<dbReference type="Proteomes" id="UP000199595">
    <property type="component" value="Unassembled WGS sequence"/>
</dbReference>
<dbReference type="InterPro" id="IPR011547">
    <property type="entry name" value="SLC26A/SulP_dom"/>
</dbReference>
<feature type="transmembrane region" description="Helical" evidence="5">
    <location>
        <begin position="330"/>
        <end position="347"/>
    </location>
</feature>
<feature type="transmembrane region" description="Helical" evidence="5">
    <location>
        <begin position="180"/>
        <end position="198"/>
    </location>
</feature>
<evidence type="ECO:0000256" key="3">
    <source>
        <dbReference type="ARBA" id="ARBA00022989"/>
    </source>
</evidence>
<accession>A0A1H3EKB3</accession>
<evidence type="ECO:0000256" key="2">
    <source>
        <dbReference type="ARBA" id="ARBA00022692"/>
    </source>
</evidence>
<name>A0A1H3EKB3_9FLAO</name>
<evidence type="ECO:0000256" key="4">
    <source>
        <dbReference type="ARBA" id="ARBA00023136"/>
    </source>
</evidence>
<feature type="transmembrane region" description="Helical" evidence="5">
    <location>
        <begin position="24"/>
        <end position="44"/>
    </location>
</feature>
<feature type="transmembrane region" description="Helical" evidence="5">
    <location>
        <begin position="100"/>
        <end position="118"/>
    </location>
</feature>
<protein>
    <submittedName>
        <fullName evidence="7">Sulfate permease, SulP family</fullName>
    </submittedName>
</protein>
<feature type="transmembrane region" description="Helical" evidence="5">
    <location>
        <begin position="51"/>
        <end position="73"/>
    </location>
</feature>
<dbReference type="InterPro" id="IPR036513">
    <property type="entry name" value="STAS_dom_sf"/>
</dbReference>
<evidence type="ECO:0000259" key="6">
    <source>
        <dbReference type="PROSITE" id="PS50801"/>
    </source>
</evidence>
<comment type="subcellular location">
    <subcellularLocation>
        <location evidence="1">Membrane</location>
        <topology evidence="1">Multi-pass membrane protein</topology>
    </subcellularLocation>
</comment>
<dbReference type="OrthoDB" id="9771198at2"/>
<dbReference type="Pfam" id="PF00916">
    <property type="entry name" value="Sulfate_transp"/>
    <property type="match status" value="1"/>
</dbReference>
<feature type="transmembrane region" description="Helical" evidence="5">
    <location>
        <begin position="130"/>
        <end position="149"/>
    </location>
</feature>
<organism evidence="7 8">
    <name type="scientific">Lutibacter oricola</name>
    <dbReference type="NCBI Taxonomy" id="762486"/>
    <lineage>
        <taxon>Bacteria</taxon>
        <taxon>Pseudomonadati</taxon>
        <taxon>Bacteroidota</taxon>
        <taxon>Flavobacteriia</taxon>
        <taxon>Flavobacteriales</taxon>
        <taxon>Flavobacteriaceae</taxon>
        <taxon>Lutibacter</taxon>
    </lineage>
</organism>
<keyword evidence="4 5" id="KW-0472">Membrane</keyword>
<gene>
    <name evidence="7" type="ORF">SAMN05444411_109113</name>
</gene>
<feature type="transmembrane region" description="Helical" evidence="5">
    <location>
        <begin position="210"/>
        <end position="236"/>
    </location>
</feature>
<keyword evidence="2 5" id="KW-0812">Transmembrane</keyword>
<proteinExistence type="predicted"/>
<dbReference type="SUPFAM" id="SSF52091">
    <property type="entry name" value="SpoIIaa-like"/>
    <property type="match status" value="1"/>
</dbReference>
<dbReference type="InterPro" id="IPR001902">
    <property type="entry name" value="SLC26A/SulP_fam"/>
</dbReference>
<keyword evidence="3 5" id="KW-1133">Transmembrane helix</keyword>
<evidence type="ECO:0000313" key="7">
    <source>
        <dbReference type="EMBL" id="SDX78374.1"/>
    </source>
</evidence>
<evidence type="ECO:0000256" key="5">
    <source>
        <dbReference type="SAM" id="Phobius"/>
    </source>
</evidence>
<dbReference type="GO" id="GO:0016020">
    <property type="term" value="C:membrane"/>
    <property type="evidence" value="ECO:0007669"/>
    <property type="project" value="UniProtKB-SubCell"/>
</dbReference>
<dbReference type="STRING" id="762486.SAMN05444411_109113"/>
<dbReference type="CDD" id="cd07042">
    <property type="entry name" value="STAS_SulP_like_sulfate_transporter"/>
    <property type="match status" value="1"/>
</dbReference>
<dbReference type="PANTHER" id="PTHR11814">
    <property type="entry name" value="SULFATE TRANSPORTER"/>
    <property type="match status" value="1"/>
</dbReference>
<dbReference type="EMBL" id="FNNJ01000009">
    <property type="protein sequence ID" value="SDX78374.1"/>
    <property type="molecule type" value="Genomic_DNA"/>
</dbReference>
<evidence type="ECO:0000313" key="8">
    <source>
        <dbReference type="Proteomes" id="UP000199595"/>
    </source>
</evidence>
<sequence>MNLKTIFPFLTWIPLVKNTWKDDFIAGITGTVVVIPMAVAFAMIAGLPPVYGFYTAMITPIIAALFGSSYHLISGPTTTSSIVVFAIISKYANPETELEAFISLAILISLMAGVIKLLMGVAKMGKLVNFVSTSVVVGFAAGAGILIAVKQLKHVFGIKVPLGSSFYDILKHIISHIEETNVYVLAIALGTLIIAVLIKKFIKVLARLHMLIAMILGSVITFFIGGENLGIDTVGYVPSNLPPFKVPNFSFDNMKMLSSGAVTLALLGLVEAVSIGRSISLHTHQKINNNQEFVGQGLTNIISSFFSSYVSSGSFTRSSVNYHAGAKTPFSAIVSAIGLMIVVLFFAKYASYLPIPAMGGIILMIGYKLIDITYIKKIIKSSKREFIVLAVTLIGTLFFELETALFSGILISLFFYLEKTSKPNIAVFGKNDKDKFINIIRDDSTQECPQLKMIRIDGSIYFGAVEGISNYFSELYDKNGGEHLLIISNGINFIDLAGAEWITQETLKWQKSGGGIYFVGLKIISQDVLKDGGFVKKIGAHHFFKDKNSALSAIYKKLDMDFCKTCKVKLFAECK</sequence>
<feature type="transmembrane region" description="Helical" evidence="5">
    <location>
        <begin position="256"/>
        <end position="276"/>
    </location>
</feature>
<dbReference type="Pfam" id="PF01740">
    <property type="entry name" value="STAS"/>
    <property type="match status" value="1"/>
</dbReference>
<dbReference type="AlphaFoldDB" id="A0A1H3EKB3"/>
<dbReference type="Gene3D" id="3.30.750.24">
    <property type="entry name" value="STAS domain"/>
    <property type="match status" value="1"/>
</dbReference>
<feature type="transmembrane region" description="Helical" evidence="5">
    <location>
        <begin position="353"/>
        <end position="374"/>
    </location>
</feature>
<evidence type="ECO:0000256" key="1">
    <source>
        <dbReference type="ARBA" id="ARBA00004141"/>
    </source>
</evidence>
<feature type="domain" description="STAS" evidence="6">
    <location>
        <begin position="441"/>
        <end position="554"/>
    </location>
</feature>
<keyword evidence="8" id="KW-1185">Reference proteome</keyword>